<dbReference type="GO" id="GO:0003677">
    <property type="term" value="F:DNA binding"/>
    <property type="evidence" value="ECO:0007669"/>
    <property type="project" value="UniProtKB-KW"/>
</dbReference>
<feature type="transmembrane region" description="Helical" evidence="5">
    <location>
        <begin position="207"/>
        <end position="228"/>
    </location>
</feature>
<protein>
    <submittedName>
        <fullName evidence="6">LuxR family transcriptional regulator</fullName>
    </submittedName>
</protein>
<dbReference type="SUPFAM" id="SSF46894">
    <property type="entry name" value="C-terminal effector domain of the bipartite response regulators"/>
    <property type="match status" value="1"/>
</dbReference>
<organism evidence="6 7">
    <name type="scientific">Eggerthella guodeyinii</name>
    <dbReference type="NCBI Taxonomy" id="2690837"/>
    <lineage>
        <taxon>Bacteria</taxon>
        <taxon>Bacillati</taxon>
        <taxon>Actinomycetota</taxon>
        <taxon>Coriobacteriia</taxon>
        <taxon>Eggerthellales</taxon>
        <taxon>Eggerthellaceae</taxon>
        <taxon>Eggerthella</taxon>
    </lineage>
</organism>
<evidence type="ECO:0000313" key="7">
    <source>
        <dbReference type="Proteomes" id="UP000478463"/>
    </source>
</evidence>
<dbReference type="InterPro" id="IPR016032">
    <property type="entry name" value="Sig_transdc_resp-reg_C-effctor"/>
</dbReference>
<evidence type="ECO:0000256" key="5">
    <source>
        <dbReference type="SAM" id="Phobius"/>
    </source>
</evidence>
<dbReference type="Proteomes" id="UP000478463">
    <property type="component" value="Chromosome"/>
</dbReference>
<reference evidence="6 7" key="1">
    <citation type="submission" date="2020-10" db="EMBL/GenBank/DDBJ databases">
        <title>Eggerthella sp. nov., isolated from human feces.</title>
        <authorList>
            <person name="Yajun G."/>
        </authorList>
    </citation>
    <scope>NUCLEOTIDE SEQUENCE [LARGE SCALE GENOMIC DNA]</scope>
    <source>
        <strain evidence="6 7">HF-1101</strain>
    </source>
</reference>
<dbReference type="PANTHER" id="PTHR44688">
    <property type="entry name" value="DNA-BINDING TRANSCRIPTIONAL ACTIVATOR DEVR_DOSR"/>
    <property type="match status" value="1"/>
</dbReference>
<feature type="transmembrane region" description="Helical" evidence="5">
    <location>
        <begin position="166"/>
        <end position="186"/>
    </location>
</feature>
<dbReference type="RefSeq" id="WP_160941741.1">
    <property type="nucleotide sequence ID" value="NZ_CP063310.1"/>
</dbReference>
<dbReference type="Gene3D" id="1.10.10.10">
    <property type="entry name" value="Winged helix-like DNA-binding domain superfamily/Winged helix DNA-binding domain"/>
    <property type="match status" value="1"/>
</dbReference>
<feature type="transmembrane region" description="Helical" evidence="5">
    <location>
        <begin position="112"/>
        <end position="130"/>
    </location>
</feature>
<feature type="transmembrane region" description="Helical" evidence="5">
    <location>
        <begin position="275"/>
        <end position="293"/>
    </location>
</feature>
<dbReference type="SMART" id="SM00421">
    <property type="entry name" value="HTH_LUXR"/>
    <property type="match status" value="1"/>
</dbReference>
<dbReference type="Pfam" id="PF00196">
    <property type="entry name" value="GerE"/>
    <property type="match status" value="1"/>
</dbReference>
<keyword evidence="5" id="KW-0812">Transmembrane</keyword>
<keyword evidence="5" id="KW-1133">Transmembrane helix</keyword>
<feature type="transmembrane region" description="Helical" evidence="5">
    <location>
        <begin position="299"/>
        <end position="319"/>
    </location>
</feature>
<keyword evidence="5" id="KW-0472">Membrane</keyword>
<name>A0A6L7IQC3_9ACTN</name>
<dbReference type="PROSITE" id="PS50043">
    <property type="entry name" value="HTH_LUXR_2"/>
    <property type="match status" value="1"/>
</dbReference>
<keyword evidence="3" id="KW-0804">Transcription</keyword>
<dbReference type="CDD" id="cd06170">
    <property type="entry name" value="LuxR_C_like"/>
    <property type="match status" value="1"/>
</dbReference>
<gene>
    <name evidence="6" type="ORF">GS424_007415</name>
</gene>
<evidence type="ECO:0000313" key="6">
    <source>
        <dbReference type="EMBL" id="QOS69655.1"/>
    </source>
</evidence>
<feature type="region of interest" description="Disordered" evidence="4">
    <location>
        <begin position="397"/>
        <end position="420"/>
    </location>
</feature>
<dbReference type="KEGG" id="egd:GS424_007415"/>
<sequence>MRNHSSEAPYITSWSAAKYLSYAFWRAWFLVMYSSPLWLTFVLPDGANPGLSMYYVSTVCFIAASVALSVFHVRSVKILSLKGMMVAFGAAASVGVLMEFASLVLWGDPGSWLFFLGGALTGIGTAPIAIRAGQIYSAVRVNTAVIGTLLSDVAAGLVFFFCIGTWPIVCLLVAVILPLLSALMIVMTAPSGDDVAVSAATVESGKLPLRSFTRFLVAVFLIAAVAFLQNGLGNSWFPQESLNSGLTLGVSLLVMVSFVLALFFGFVQRVQFERLYRPITFCLIAFVVAAYLFDFGNPIAIGGTFLVYCLFSSYVWVFMSYLGHSRYFSPIQVFGYGRSAYSAGSLLGCLIGVYVLPDVDLAQTLPAIVIVMVAILLLCAVAIRQVDISSILVQGDAPREDGDAGAASDRAPAEDEGFGDVHLSPRELEVFALMKAGRDSEYIAGSLCMSRNTAKTHIRNIYAKFGVHKRQEFIDVIQGP</sequence>
<feature type="transmembrane region" description="Helical" evidence="5">
    <location>
        <begin position="142"/>
        <end position="160"/>
    </location>
</feature>
<evidence type="ECO:0000256" key="3">
    <source>
        <dbReference type="ARBA" id="ARBA00023163"/>
    </source>
</evidence>
<feature type="transmembrane region" description="Helical" evidence="5">
    <location>
        <begin position="53"/>
        <end position="73"/>
    </location>
</feature>
<evidence type="ECO:0000256" key="2">
    <source>
        <dbReference type="ARBA" id="ARBA00023125"/>
    </source>
</evidence>
<dbReference type="PRINTS" id="PR00038">
    <property type="entry name" value="HTHLUXR"/>
</dbReference>
<dbReference type="InterPro" id="IPR036388">
    <property type="entry name" value="WH-like_DNA-bd_sf"/>
</dbReference>
<feature type="transmembrane region" description="Helical" evidence="5">
    <location>
        <begin position="85"/>
        <end position="106"/>
    </location>
</feature>
<keyword evidence="2" id="KW-0238">DNA-binding</keyword>
<proteinExistence type="predicted"/>
<dbReference type="PANTHER" id="PTHR44688:SF16">
    <property type="entry name" value="DNA-BINDING TRANSCRIPTIONAL ACTIVATOR DEVR_DOSR"/>
    <property type="match status" value="1"/>
</dbReference>
<dbReference type="AlphaFoldDB" id="A0A6L7IQC3"/>
<feature type="transmembrane region" description="Helical" evidence="5">
    <location>
        <begin position="248"/>
        <end position="268"/>
    </location>
</feature>
<feature type="transmembrane region" description="Helical" evidence="5">
    <location>
        <begin position="20"/>
        <end position="41"/>
    </location>
</feature>
<dbReference type="GO" id="GO:0006355">
    <property type="term" value="P:regulation of DNA-templated transcription"/>
    <property type="evidence" value="ECO:0007669"/>
    <property type="project" value="InterPro"/>
</dbReference>
<dbReference type="EMBL" id="CP063310">
    <property type="protein sequence ID" value="QOS69655.1"/>
    <property type="molecule type" value="Genomic_DNA"/>
</dbReference>
<evidence type="ECO:0000256" key="4">
    <source>
        <dbReference type="SAM" id="MobiDB-lite"/>
    </source>
</evidence>
<dbReference type="InterPro" id="IPR000792">
    <property type="entry name" value="Tscrpt_reg_LuxR_C"/>
</dbReference>
<accession>A0A6L7IQC3</accession>
<feature type="transmembrane region" description="Helical" evidence="5">
    <location>
        <begin position="340"/>
        <end position="357"/>
    </location>
</feature>
<keyword evidence="1" id="KW-0805">Transcription regulation</keyword>
<feature type="transmembrane region" description="Helical" evidence="5">
    <location>
        <begin position="363"/>
        <end position="383"/>
    </location>
</feature>
<evidence type="ECO:0000256" key="1">
    <source>
        <dbReference type="ARBA" id="ARBA00023015"/>
    </source>
</evidence>